<gene>
    <name evidence="2" type="ORF">V6624_02240</name>
</gene>
<protein>
    <submittedName>
        <fullName evidence="2">Uncharacterized protein</fullName>
    </submittedName>
</protein>
<feature type="transmembrane region" description="Helical" evidence="1">
    <location>
        <begin position="16"/>
        <end position="36"/>
    </location>
</feature>
<organism evidence="2 3">
    <name type="scientific">Flavobacterium ginsenosidimutans</name>
    <dbReference type="NCBI Taxonomy" id="687844"/>
    <lineage>
        <taxon>Bacteria</taxon>
        <taxon>Pseudomonadati</taxon>
        <taxon>Bacteroidota</taxon>
        <taxon>Flavobacteriia</taxon>
        <taxon>Flavobacteriales</taxon>
        <taxon>Flavobacteriaceae</taxon>
        <taxon>Flavobacterium</taxon>
    </lineage>
</organism>
<keyword evidence="1" id="KW-0812">Transmembrane</keyword>
<evidence type="ECO:0000313" key="3">
    <source>
        <dbReference type="Proteomes" id="UP001447857"/>
    </source>
</evidence>
<keyword evidence="3" id="KW-1185">Reference proteome</keyword>
<sequence length="178" mass="20921">MNKIILNDNFEFKQKAILLVPTFFFLYFSCVGLQTFLNHKIEELNVSFFIMLFVFSIIGISLLALTFSKVGFKVQDNELYRILSFLDLNFYSKKINPRDKKIFSILYKKAFQRNDYLSAGGADVSYNFAVQDFVLLSENHLEKESLIKLNSQKHSEELKLFLEEFGKLKFEIYSPNFQ</sequence>
<dbReference type="EMBL" id="CP147988">
    <property type="protein sequence ID" value="WXK50457.1"/>
    <property type="molecule type" value="Genomic_DNA"/>
</dbReference>
<evidence type="ECO:0000313" key="2">
    <source>
        <dbReference type="EMBL" id="WXK50457.1"/>
    </source>
</evidence>
<dbReference type="Proteomes" id="UP001447857">
    <property type="component" value="Chromosome"/>
</dbReference>
<proteinExistence type="predicted"/>
<keyword evidence="1" id="KW-1133">Transmembrane helix</keyword>
<evidence type="ECO:0000256" key="1">
    <source>
        <dbReference type="SAM" id="Phobius"/>
    </source>
</evidence>
<dbReference type="RefSeq" id="WP_338840719.1">
    <property type="nucleotide sequence ID" value="NZ_CP147988.1"/>
</dbReference>
<accession>A0ABZ2Q8M1</accession>
<name>A0ABZ2Q8M1_9FLAO</name>
<feature type="transmembrane region" description="Helical" evidence="1">
    <location>
        <begin position="48"/>
        <end position="67"/>
    </location>
</feature>
<reference evidence="2 3" key="1">
    <citation type="submission" date="2024-02" db="EMBL/GenBank/DDBJ databases">
        <title>complete genome of Flavobacterium ginsenosidimutans Str. YTB16.</title>
        <authorList>
            <person name="Wang Q."/>
        </authorList>
    </citation>
    <scope>NUCLEOTIDE SEQUENCE [LARGE SCALE GENOMIC DNA]</scope>
    <source>
        <strain evidence="2 3">YTB16</strain>
    </source>
</reference>
<keyword evidence="1" id="KW-0472">Membrane</keyword>